<evidence type="ECO:0000259" key="5">
    <source>
        <dbReference type="PROSITE" id="PS50865"/>
    </source>
</evidence>
<feature type="domain" description="MYND-type" evidence="5">
    <location>
        <begin position="484"/>
        <end position="523"/>
    </location>
</feature>
<dbReference type="EMBL" id="CAJNOR010003563">
    <property type="protein sequence ID" value="CAF1425998.1"/>
    <property type="molecule type" value="Genomic_DNA"/>
</dbReference>
<gene>
    <name evidence="6" type="ORF">XAT740_LOCUS35508</name>
</gene>
<dbReference type="SUPFAM" id="SSF48371">
    <property type="entry name" value="ARM repeat"/>
    <property type="match status" value="1"/>
</dbReference>
<feature type="non-terminal residue" evidence="6">
    <location>
        <position position="1"/>
    </location>
</feature>
<protein>
    <recommendedName>
        <fullName evidence="5">MYND-type domain-containing protein</fullName>
    </recommendedName>
</protein>
<comment type="caution">
    <text evidence="6">The sequence shown here is derived from an EMBL/GenBank/DDBJ whole genome shotgun (WGS) entry which is preliminary data.</text>
</comment>
<keyword evidence="7" id="KW-1185">Reference proteome</keyword>
<dbReference type="Proteomes" id="UP000663828">
    <property type="component" value="Unassembled WGS sequence"/>
</dbReference>
<dbReference type="SUPFAM" id="SSF144232">
    <property type="entry name" value="HIT/MYND zinc finger-like"/>
    <property type="match status" value="1"/>
</dbReference>
<dbReference type="InterPro" id="IPR016024">
    <property type="entry name" value="ARM-type_fold"/>
</dbReference>
<dbReference type="PROSITE" id="PS50865">
    <property type="entry name" value="ZF_MYND_2"/>
    <property type="match status" value="1"/>
</dbReference>
<keyword evidence="1" id="KW-0479">Metal-binding</keyword>
<proteinExistence type="predicted"/>
<keyword evidence="2 4" id="KW-0863">Zinc-finger</keyword>
<dbReference type="InterPro" id="IPR002893">
    <property type="entry name" value="Znf_MYND"/>
</dbReference>
<organism evidence="6 7">
    <name type="scientific">Adineta ricciae</name>
    <name type="common">Rotifer</name>
    <dbReference type="NCBI Taxonomy" id="249248"/>
    <lineage>
        <taxon>Eukaryota</taxon>
        <taxon>Metazoa</taxon>
        <taxon>Spiralia</taxon>
        <taxon>Gnathifera</taxon>
        <taxon>Rotifera</taxon>
        <taxon>Eurotatoria</taxon>
        <taxon>Bdelloidea</taxon>
        <taxon>Adinetida</taxon>
        <taxon>Adinetidae</taxon>
        <taxon>Adineta</taxon>
    </lineage>
</organism>
<keyword evidence="3" id="KW-0862">Zinc</keyword>
<sequence>IPIDNSNMRCIAANRSVLTSLDQNTTLPDDYNSNETATTNDIECMDIIQFADGWYSYPDLNTFSSTLLLDTLTIRNVKSTKAISPWNVKVDNPTTLPLTEIATRQLEALFNLSQLLFGLARAEQSNYTFRDLQLGQPAQRFSEAGFNKFSNSNNKSIDFFHVFQLVVNDIVKSGAIDTVFLMYKDPRIRCVKQKCLDLLSNVATLPEVARLILDRYSEFLIQLVQGIRDGHLIEEKIPSLSVLLRLCKVIVERNLLGAYQHLIDMQFIDIIIDLFENNEYKYLEHVVYFIKFESLALQCLHIVLQCAEHVDMWSEKAQIRLVNYCCTLLHKSVLDDEQRTHRHYQKRMELNHLIYAEQHSIIHSLSYVILTFLSVVRCRKEIGAFYRENEHFRELLSAMKHKYGPRTEFISRDPAISNALSQVATVMFDRYHRKKRRNHHYHHYHDQQQLEEHMKQHMYLDHDVDDDEDQDENRSYRKCSNSLCQITENDQVKFQYCPHCQKLSYCSQYCREVHWTLNHNLSCRSVQQSNEKDENSIVLHLSDRFSESLPQVYHVNNTVPMSNNSAFETLPVQTSQAMIEATAEITNETCYPSSTPSSSTTVKKKSFKTLLSLLRVGGKRR</sequence>
<evidence type="ECO:0000256" key="4">
    <source>
        <dbReference type="PROSITE-ProRule" id="PRU00134"/>
    </source>
</evidence>
<name>A0A815MQ07_ADIRI</name>
<evidence type="ECO:0000256" key="2">
    <source>
        <dbReference type="ARBA" id="ARBA00022771"/>
    </source>
</evidence>
<evidence type="ECO:0000256" key="1">
    <source>
        <dbReference type="ARBA" id="ARBA00022723"/>
    </source>
</evidence>
<accession>A0A815MQ07</accession>
<reference evidence="6" key="1">
    <citation type="submission" date="2021-02" db="EMBL/GenBank/DDBJ databases">
        <authorList>
            <person name="Nowell W R."/>
        </authorList>
    </citation>
    <scope>NUCLEOTIDE SEQUENCE</scope>
</reference>
<dbReference type="GO" id="GO:0008270">
    <property type="term" value="F:zinc ion binding"/>
    <property type="evidence" value="ECO:0007669"/>
    <property type="project" value="UniProtKB-KW"/>
</dbReference>
<dbReference type="AlphaFoldDB" id="A0A815MQ07"/>
<evidence type="ECO:0000313" key="7">
    <source>
        <dbReference type="Proteomes" id="UP000663828"/>
    </source>
</evidence>
<evidence type="ECO:0000256" key="3">
    <source>
        <dbReference type="ARBA" id="ARBA00022833"/>
    </source>
</evidence>
<evidence type="ECO:0000313" key="6">
    <source>
        <dbReference type="EMBL" id="CAF1425998.1"/>
    </source>
</evidence>